<gene>
    <name evidence="1" type="ORF">NLI96_g632</name>
</gene>
<protein>
    <submittedName>
        <fullName evidence="1">Uncharacterized protein</fullName>
    </submittedName>
</protein>
<dbReference type="AlphaFoldDB" id="A0AAD5VBY4"/>
<evidence type="ECO:0000313" key="1">
    <source>
        <dbReference type="EMBL" id="KAJ3491516.1"/>
    </source>
</evidence>
<organism evidence="1 2">
    <name type="scientific">Meripilus lineatus</name>
    <dbReference type="NCBI Taxonomy" id="2056292"/>
    <lineage>
        <taxon>Eukaryota</taxon>
        <taxon>Fungi</taxon>
        <taxon>Dikarya</taxon>
        <taxon>Basidiomycota</taxon>
        <taxon>Agaricomycotina</taxon>
        <taxon>Agaricomycetes</taxon>
        <taxon>Polyporales</taxon>
        <taxon>Meripilaceae</taxon>
        <taxon>Meripilus</taxon>
    </lineage>
</organism>
<evidence type="ECO:0000313" key="2">
    <source>
        <dbReference type="Proteomes" id="UP001212997"/>
    </source>
</evidence>
<dbReference type="EMBL" id="JANAWD010000011">
    <property type="protein sequence ID" value="KAJ3491516.1"/>
    <property type="molecule type" value="Genomic_DNA"/>
</dbReference>
<keyword evidence="2" id="KW-1185">Reference proteome</keyword>
<dbReference type="Proteomes" id="UP001212997">
    <property type="component" value="Unassembled WGS sequence"/>
</dbReference>
<proteinExistence type="predicted"/>
<sequence length="218" mass="25453">MGSPVHFPRLAAFEFSLPNDHTRADIDEEQMTSLANFLERHSPTLRSLKLPSYTPTAEFQSPLRLALRRLRTSLAFAPHLAHSKGKQRWSPFRKVNNEVESAAAQWPYSQIKVLSLIHPEERIDYSSISLFCPNLEELHLNLSRASHLLDIWQKQKDRVISLLPMLRLMTVIDSQQRKFVHERKVRGEYNSAWTYGKIDNHFEDTVQEQPPGHYWKDL</sequence>
<comment type="caution">
    <text evidence="1">The sequence shown here is derived from an EMBL/GenBank/DDBJ whole genome shotgun (WGS) entry which is preliminary data.</text>
</comment>
<accession>A0AAD5VBY4</accession>
<reference evidence="1" key="1">
    <citation type="submission" date="2022-07" db="EMBL/GenBank/DDBJ databases">
        <title>Genome Sequence of Physisporinus lineatus.</title>
        <authorList>
            <person name="Buettner E."/>
        </authorList>
    </citation>
    <scope>NUCLEOTIDE SEQUENCE</scope>
    <source>
        <strain evidence="1">VT162</strain>
    </source>
</reference>
<name>A0AAD5VBY4_9APHY</name>